<keyword evidence="2" id="KW-1185">Reference proteome</keyword>
<evidence type="ECO:0000313" key="1">
    <source>
        <dbReference type="EMBL" id="CAG8781052.1"/>
    </source>
</evidence>
<feature type="non-terminal residue" evidence="1">
    <location>
        <position position="135"/>
    </location>
</feature>
<reference evidence="1" key="1">
    <citation type="submission" date="2021-06" db="EMBL/GenBank/DDBJ databases">
        <authorList>
            <person name="Kallberg Y."/>
            <person name="Tangrot J."/>
            <person name="Rosling A."/>
        </authorList>
    </citation>
    <scope>NUCLEOTIDE SEQUENCE</scope>
    <source>
        <strain evidence="1">CL356</strain>
    </source>
</reference>
<dbReference type="EMBL" id="CAJVPT010071814">
    <property type="protein sequence ID" value="CAG8781052.1"/>
    <property type="molecule type" value="Genomic_DNA"/>
</dbReference>
<organism evidence="1 2">
    <name type="scientific">Acaulospora colombiana</name>
    <dbReference type="NCBI Taxonomy" id="27376"/>
    <lineage>
        <taxon>Eukaryota</taxon>
        <taxon>Fungi</taxon>
        <taxon>Fungi incertae sedis</taxon>
        <taxon>Mucoromycota</taxon>
        <taxon>Glomeromycotina</taxon>
        <taxon>Glomeromycetes</taxon>
        <taxon>Diversisporales</taxon>
        <taxon>Acaulosporaceae</taxon>
        <taxon>Acaulospora</taxon>
    </lineage>
</organism>
<dbReference type="Proteomes" id="UP000789525">
    <property type="component" value="Unassembled WGS sequence"/>
</dbReference>
<sequence>THSSPCIFDLCISYRILLRLHNNFGDLVGEVKTTAIMITDDHKSIQKLTPAHTADEEEVDSFATPSKRRTKRIVSKHSEGEGRVKLEEDDFEESGVGAIRNKPRSNRMSHLSRSATGITKLTTLPVDELACPALN</sequence>
<protein>
    <submittedName>
        <fullName evidence="1">4132_t:CDS:1</fullName>
    </submittedName>
</protein>
<name>A0ACA9R7R4_9GLOM</name>
<feature type="non-terminal residue" evidence="1">
    <location>
        <position position="1"/>
    </location>
</feature>
<gene>
    <name evidence="1" type="ORF">ACOLOM_LOCUS14319</name>
</gene>
<accession>A0ACA9R7R4</accession>
<proteinExistence type="predicted"/>
<evidence type="ECO:0000313" key="2">
    <source>
        <dbReference type="Proteomes" id="UP000789525"/>
    </source>
</evidence>
<comment type="caution">
    <text evidence="1">The sequence shown here is derived from an EMBL/GenBank/DDBJ whole genome shotgun (WGS) entry which is preliminary data.</text>
</comment>